<organism evidence="12 13">
    <name type="scientific">Caldalkalibacillus horti</name>
    <dbReference type="NCBI Taxonomy" id="77523"/>
    <lineage>
        <taxon>Bacteria</taxon>
        <taxon>Bacillati</taxon>
        <taxon>Bacillota</taxon>
        <taxon>Bacilli</taxon>
        <taxon>Bacillales</taxon>
        <taxon>Bacillaceae</taxon>
        <taxon>Caldalkalibacillus</taxon>
    </lineage>
</organism>
<comment type="similarity">
    <text evidence="2">Belongs to the diacylglycerol/lipid kinase family.</text>
</comment>
<comment type="cofactor">
    <cofactor evidence="1">
        <name>Mg(2+)</name>
        <dbReference type="ChEBI" id="CHEBI:18420"/>
    </cofactor>
</comment>
<reference evidence="12 13" key="1">
    <citation type="submission" date="2023-07" db="EMBL/GenBank/DDBJ databases">
        <title>Genomic Encyclopedia of Type Strains, Phase IV (KMG-IV): sequencing the most valuable type-strain genomes for metagenomic binning, comparative biology and taxonomic classification.</title>
        <authorList>
            <person name="Goeker M."/>
        </authorList>
    </citation>
    <scope>NUCLEOTIDE SEQUENCE [LARGE SCALE GENOMIC DNA]</scope>
    <source>
        <strain evidence="12 13">DSM 12751</strain>
    </source>
</reference>
<keyword evidence="7" id="KW-0067">ATP-binding</keyword>
<evidence type="ECO:0000256" key="9">
    <source>
        <dbReference type="ARBA" id="ARBA00023209"/>
    </source>
</evidence>
<evidence type="ECO:0000313" key="13">
    <source>
        <dbReference type="Proteomes" id="UP001235840"/>
    </source>
</evidence>
<dbReference type="NCBIfam" id="TIGR00147">
    <property type="entry name" value="YegS/Rv2252/BmrU family lipid kinase"/>
    <property type="match status" value="1"/>
</dbReference>
<dbReference type="SUPFAM" id="SSF111331">
    <property type="entry name" value="NAD kinase/diacylglycerol kinase-like"/>
    <property type="match status" value="1"/>
</dbReference>
<keyword evidence="4" id="KW-0808">Transferase</keyword>
<dbReference type="Proteomes" id="UP001235840">
    <property type="component" value="Unassembled WGS sequence"/>
</dbReference>
<dbReference type="Gene3D" id="3.40.50.10330">
    <property type="entry name" value="Probable inorganic polyphosphate/atp-NAD kinase, domain 1"/>
    <property type="match status" value="1"/>
</dbReference>
<evidence type="ECO:0000256" key="8">
    <source>
        <dbReference type="ARBA" id="ARBA00023098"/>
    </source>
</evidence>
<dbReference type="PANTHER" id="PTHR12358:SF54">
    <property type="entry name" value="SPHINGOSINE KINASE RELATED PROTEIN"/>
    <property type="match status" value="1"/>
</dbReference>
<keyword evidence="10" id="KW-1208">Phospholipid metabolism</keyword>
<dbReference type="InterPro" id="IPR050187">
    <property type="entry name" value="Lipid_Phosphate_FormReg"/>
</dbReference>
<keyword evidence="9" id="KW-0594">Phospholipid biosynthesis</keyword>
<evidence type="ECO:0000256" key="4">
    <source>
        <dbReference type="ARBA" id="ARBA00022679"/>
    </source>
</evidence>
<evidence type="ECO:0000259" key="11">
    <source>
        <dbReference type="PROSITE" id="PS50146"/>
    </source>
</evidence>
<dbReference type="GO" id="GO:0016301">
    <property type="term" value="F:kinase activity"/>
    <property type="evidence" value="ECO:0007669"/>
    <property type="project" value="UniProtKB-KW"/>
</dbReference>
<evidence type="ECO:0000313" key="12">
    <source>
        <dbReference type="EMBL" id="MDQ0168317.1"/>
    </source>
</evidence>
<sequence>MRQNNMYIFIINPVAGSGKGSKVWELIKADLETENVYYRSFFTKHAGHAEDIALQIAELHGERLEAIIVVGGDGTMHEVINGLRSYPQIPVGYIPGGSGNDFARGFMVPRSVKKAWKRIYERKNKSARTFDLGRFRFSERKKAERFFINGLGIGFDGEVAKETNQSSYKKFLNKLRCGSLAYAISVIRLLFSYQPCDIHVEIDGNAHTFQKAWLVAISNIPYYGGGMKISPNARPDDGKLSLCVVHQLNKWKLLAVFITVFMGQHQRFKEVTLLEGKSLTISSERPLLVHADGEIIGKTPITINTDMRTQIII</sequence>
<gene>
    <name evidence="12" type="ORF">J2S11_004279</name>
</gene>
<keyword evidence="5" id="KW-0547">Nucleotide-binding</keyword>
<dbReference type="InterPro" id="IPR045540">
    <property type="entry name" value="YegS/DAGK_C"/>
</dbReference>
<dbReference type="RefSeq" id="WP_307397964.1">
    <property type="nucleotide sequence ID" value="NZ_BAAADK010000004.1"/>
</dbReference>
<keyword evidence="3" id="KW-0444">Lipid biosynthesis</keyword>
<feature type="domain" description="DAGKc" evidence="11">
    <location>
        <begin position="2"/>
        <end position="138"/>
    </location>
</feature>
<proteinExistence type="inferred from homology"/>
<evidence type="ECO:0000256" key="6">
    <source>
        <dbReference type="ARBA" id="ARBA00022777"/>
    </source>
</evidence>
<keyword evidence="6 12" id="KW-0418">Kinase</keyword>
<dbReference type="Gene3D" id="2.60.200.40">
    <property type="match status" value="1"/>
</dbReference>
<dbReference type="Pfam" id="PF00781">
    <property type="entry name" value="DAGK_cat"/>
    <property type="match status" value="1"/>
</dbReference>
<dbReference type="InterPro" id="IPR017438">
    <property type="entry name" value="ATP-NAD_kinase_N"/>
</dbReference>
<name>A0ABT9W5G6_9BACI</name>
<evidence type="ECO:0000256" key="7">
    <source>
        <dbReference type="ARBA" id="ARBA00022840"/>
    </source>
</evidence>
<keyword evidence="8" id="KW-0443">Lipid metabolism</keyword>
<dbReference type="PROSITE" id="PS50146">
    <property type="entry name" value="DAGK"/>
    <property type="match status" value="1"/>
</dbReference>
<comment type="caution">
    <text evidence="12">The sequence shown here is derived from an EMBL/GenBank/DDBJ whole genome shotgun (WGS) entry which is preliminary data.</text>
</comment>
<accession>A0ABT9W5G6</accession>
<dbReference type="EMBL" id="JAUSTY010000027">
    <property type="protein sequence ID" value="MDQ0168317.1"/>
    <property type="molecule type" value="Genomic_DNA"/>
</dbReference>
<evidence type="ECO:0000256" key="5">
    <source>
        <dbReference type="ARBA" id="ARBA00022741"/>
    </source>
</evidence>
<dbReference type="InterPro" id="IPR001206">
    <property type="entry name" value="Diacylglycerol_kinase_cat_dom"/>
</dbReference>
<keyword evidence="13" id="KW-1185">Reference proteome</keyword>
<dbReference type="InterPro" id="IPR016064">
    <property type="entry name" value="NAD/diacylglycerol_kinase_sf"/>
</dbReference>
<dbReference type="Pfam" id="PF19279">
    <property type="entry name" value="YegS_C"/>
    <property type="match status" value="1"/>
</dbReference>
<dbReference type="SMART" id="SM00046">
    <property type="entry name" value="DAGKc"/>
    <property type="match status" value="1"/>
</dbReference>
<dbReference type="PANTHER" id="PTHR12358">
    <property type="entry name" value="SPHINGOSINE KINASE"/>
    <property type="match status" value="1"/>
</dbReference>
<evidence type="ECO:0000256" key="2">
    <source>
        <dbReference type="ARBA" id="ARBA00005983"/>
    </source>
</evidence>
<evidence type="ECO:0000256" key="1">
    <source>
        <dbReference type="ARBA" id="ARBA00001946"/>
    </source>
</evidence>
<protein>
    <submittedName>
        <fullName evidence="12">YegS/Rv2252/BmrU family lipid kinase</fullName>
    </submittedName>
</protein>
<dbReference type="InterPro" id="IPR005218">
    <property type="entry name" value="Diacylglycerol/lipid_kinase"/>
</dbReference>
<evidence type="ECO:0000256" key="3">
    <source>
        <dbReference type="ARBA" id="ARBA00022516"/>
    </source>
</evidence>
<evidence type="ECO:0000256" key="10">
    <source>
        <dbReference type="ARBA" id="ARBA00023264"/>
    </source>
</evidence>